<feature type="modified residue" description="4-aspartylphosphate" evidence="4">
    <location>
        <position position="51"/>
    </location>
</feature>
<dbReference type="PROSITE" id="PS50110">
    <property type="entry name" value="RESPONSE_REGULATORY"/>
    <property type="match status" value="1"/>
</dbReference>
<evidence type="ECO:0000256" key="4">
    <source>
        <dbReference type="PROSITE-ProRule" id="PRU00169"/>
    </source>
</evidence>
<sequence length="241" mass="26227">MKILLAEDDTELGDGVAASLRRELYAVDWVTDGQAASAALKTAQYDLVILDIGLPRLSGLQVLREMRSRPPSHAQAEHLKTVPVMIATAMDAVNDRVDGLDAGADDYLVKPFALGELHARVRALIRRRHAASSNQLVHGPLCFDLASRQASAHGVPLELSVREACILELLLLRTGRAVTKEQLLEALCAWDGDISLNAIEVYVHRLRKKLEPAGIQVRTFRGLGYCIHKLPASAGQFDAAA</sequence>
<dbReference type="InterPro" id="IPR001867">
    <property type="entry name" value="OmpR/PhoB-type_DNA-bd"/>
</dbReference>
<dbReference type="CDD" id="cd00383">
    <property type="entry name" value="trans_reg_C"/>
    <property type="match status" value="1"/>
</dbReference>
<evidence type="ECO:0000256" key="3">
    <source>
        <dbReference type="ARBA" id="ARBA00023163"/>
    </source>
</evidence>
<dbReference type="Gene3D" id="3.40.50.2300">
    <property type="match status" value="1"/>
</dbReference>
<evidence type="ECO:0000259" key="6">
    <source>
        <dbReference type="PROSITE" id="PS50110"/>
    </source>
</evidence>
<dbReference type="Pfam" id="PF00486">
    <property type="entry name" value="Trans_reg_C"/>
    <property type="match status" value="1"/>
</dbReference>
<dbReference type="SMART" id="SM00448">
    <property type="entry name" value="REC"/>
    <property type="match status" value="1"/>
</dbReference>
<dbReference type="AlphaFoldDB" id="A0A3M6QRU5"/>
<comment type="caution">
    <text evidence="8">The sequence shown here is derived from an EMBL/GenBank/DDBJ whole genome shotgun (WGS) entry which is preliminary data.</text>
</comment>
<feature type="domain" description="OmpR/PhoB-type" evidence="7">
    <location>
        <begin position="133"/>
        <end position="229"/>
    </location>
</feature>
<dbReference type="Proteomes" id="UP000278006">
    <property type="component" value="Unassembled WGS sequence"/>
</dbReference>
<evidence type="ECO:0000256" key="5">
    <source>
        <dbReference type="PROSITE-ProRule" id="PRU01091"/>
    </source>
</evidence>
<keyword evidence="9" id="KW-1185">Reference proteome</keyword>
<dbReference type="PROSITE" id="PS51755">
    <property type="entry name" value="OMPR_PHOB"/>
    <property type="match status" value="1"/>
</dbReference>
<dbReference type="GO" id="GO:0032993">
    <property type="term" value="C:protein-DNA complex"/>
    <property type="evidence" value="ECO:0007669"/>
    <property type="project" value="TreeGrafter"/>
</dbReference>
<dbReference type="CDD" id="cd17624">
    <property type="entry name" value="REC_OmpR_PmrA-like"/>
    <property type="match status" value="1"/>
</dbReference>
<dbReference type="Pfam" id="PF00072">
    <property type="entry name" value="Response_reg"/>
    <property type="match status" value="1"/>
</dbReference>
<proteinExistence type="predicted"/>
<gene>
    <name evidence="8" type="ORF">D8I35_11385</name>
</gene>
<keyword evidence="2 5" id="KW-0238">DNA-binding</keyword>
<dbReference type="InterPro" id="IPR036388">
    <property type="entry name" value="WH-like_DNA-bd_sf"/>
</dbReference>
<protein>
    <submittedName>
        <fullName evidence="8">DNA-binding response regulator</fullName>
    </submittedName>
</protein>
<feature type="DNA-binding region" description="OmpR/PhoB-type" evidence="5">
    <location>
        <begin position="133"/>
        <end position="229"/>
    </location>
</feature>
<dbReference type="SMART" id="SM00862">
    <property type="entry name" value="Trans_reg_C"/>
    <property type="match status" value="1"/>
</dbReference>
<feature type="domain" description="Response regulatory" evidence="6">
    <location>
        <begin position="2"/>
        <end position="125"/>
    </location>
</feature>
<dbReference type="RefSeq" id="WP_122229342.1">
    <property type="nucleotide sequence ID" value="NZ_RDQO01000003.1"/>
</dbReference>
<dbReference type="Gene3D" id="6.10.250.690">
    <property type="match status" value="1"/>
</dbReference>
<keyword evidence="4" id="KW-0597">Phosphoprotein</keyword>
<accession>A0A3M6QRU5</accession>
<dbReference type="Gene3D" id="1.10.10.10">
    <property type="entry name" value="Winged helix-like DNA-binding domain superfamily/Winged helix DNA-binding domain"/>
    <property type="match status" value="1"/>
</dbReference>
<evidence type="ECO:0000313" key="8">
    <source>
        <dbReference type="EMBL" id="RMX05764.1"/>
    </source>
</evidence>
<dbReference type="GO" id="GO:0000976">
    <property type="term" value="F:transcription cis-regulatory region binding"/>
    <property type="evidence" value="ECO:0007669"/>
    <property type="project" value="TreeGrafter"/>
</dbReference>
<evidence type="ECO:0000256" key="1">
    <source>
        <dbReference type="ARBA" id="ARBA00023015"/>
    </source>
</evidence>
<keyword evidence="3" id="KW-0804">Transcription</keyword>
<dbReference type="InterPro" id="IPR039420">
    <property type="entry name" value="WalR-like"/>
</dbReference>
<name>A0A3M6QRU5_9BURK</name>
<dbReference type="PANTHER" id="PTHR48111:SF67">
    <property type="entry name" value="TRANSCRIPTIONAL REGULATORY PROTEIN TCTD"/>
    <property type="match status" value="1"/>
</dbReference>
<dbReference type="GO" id="GO:0000156">
    <property type="term" value="F:phosphorelay response regulator activity"/>
    <property type="evidence" value="ECO:0007669"/>
    <property type="project" value="TreeGrafter"/>
</dbReference>
<reference evidence="8 9" key="1">
    <citation type="submission" date="2018-10" db="EMBL/GenBank/DDBJ databases">
        <title>Draft genome of Cortibacter populi DSM10536.</title>
        <authorList>
            <person name="Bernier A.-M."/>
            <person name="Bernard K."/>
        </authorList>
    </citation>
    <scope>NUCLEOTIDE SEQUENCE [LARGE SCALE GENOMIC DNA]</scope>
    <source>
        <strain evidence="8 9">DSM 105136</strain>
    </source>
</reference>
<evidence type="ECO:0000256" key="2">
    <source>
        <dbReference type="ARBA" id="ARBA00023125"/>
    </source>
</evidence>
<organism evidence="8 9">
    <name type="scientific">Corticibacter populi</name>
    <dbReference type="NCBI Taxonomy" id="1550736"/>
    <lineage>
        <taxon>Bacteria</taxon>
        <taxon>Pseudomonadati</taxon>
        <taxon>Pseudomonadota</taxon>
        <taxon>Betaproteobacteria</taxon>
        <taxon>Burkholderiales</taxon>
        <taxon>Comamonadaceae</taxon>
        <taxon>Corticibacter</taxon>
    </lineage>
</organism>
<dbReference type="GO" id="GO:0006355">
    <property type="term" value="P:regulation of DNA-templated transcription"/>
    <property type="evidence" value="ECO:0007669"/>
    <property type="project" value="InterPro"/>
</dbReference>
<keyword evidence="1" id="KW-0805">Transcription regulation</keyword>
<dbReference type="PANTHER" id="PTHR48111">
    <property type="entry name" value="REGULATOR OF RPOS"/>
    <property type="match status" value="1"/>
</dbReference>
<evidence type="ECO:0000259" key="7">
    <source>
        <dbReference type="PROSITE" id="PS51755"/>
    </source>
</evidence>
<dbReference type="InterPro" id="IPR011006">
    <property type="entry name" value="CheY-like_superfamily"/>
</dbReference>
<dbReference type="GO" id="GO:0005829">
    <property type="term" value="C:cytosol"/>
    <property type="evidence" value="ECO:0007669"/>
    <property type="project" value="TreeGrafter"/>
</dbReference>
<dbReference type="OrthoDB" id="9802426at2"/>
<dbReference type="EMBL" id="RDQO01000003">
    <property type="protein sequence ID" value="RMX05764.1"/>
    <property type="molecule type" value="Genomic_DNA"/>
</dbReference>
<evidence type="ECO:0000313" key="9">
    <source>
        <dbReference type="Proteomes" id="UP000278006"/>
    </source>
</evidence>
<dbReference type="SUPFAM" id="SSF52172">
    <property type="entry name" value="CheY-like"/>
    <property type="match status" value="1"/>
</dbReference>
<dbReference type="InterPro" id="IPR001789">
    <property type="entry name" value="Sig_transdc_resp-reg_receiver"/>
</dbReference>